<dbReference type="InterPro" id="IPR011712">
    <property type="entry name" value="Sig_transdc_His_kin_sub3_dim/P"/>
</dbReference>
<dbReference type="PANTHER" id="PTHR24421:SF10">
    <property type="entry name" value="NITRATE_NITRITE SENSOR PROTEIN NARQ"/>
    <property type="match status" value="1"/>
</dbReference>
<dbReference type="InterPro" id="IPR050482">
    <property type="entry name" value="Sensor_HK_TwoCompSys"/>
</dbReference>
<dbReference type="CDD" id="cd16917">
    <property type="entry name" value="HATPase_UhpB-NarQ-NarX-like"/>
    <property type="match status" value="1"/>
</dbReference>
<keyword evidence="18" id="KW-1185">Reference proteome</keyword>
<evidence type="ECO:0000256" key="10">
    <source>
        <dbReference type="ARBA" id="ARBA00022840"/>
    </source>
</evidence>
<dbReference type="Proteomes" id="UP000033673">
    <property type="component" value="Unassembled WGS sequence"/>
</dbReference>
<name>A0A0F4NJ52_9VIBR</name>
<dbReference type="EC" id="2.7.13.3" evidence="3"/>
<proteinExistence type="predicted"/>
<dbReference type="InterPro" id="IPR003594">
    <property type="entry name" value="HATPase_dom"/>
</dbReference>
<dbReference type="PANTHER" id="PTHR24421">
    <property type="entry name" value="NITRATE/NITRITE SENSOR PROTEIN NARX-RELATED"/>
    <property type="match status" value="1"/>
</dbReference>
<keyword evidence="4" id="KW-1003">Cell membrane</keyword>
<keyword evidence="5" id="KW-0597">Phosphoprotein</keyword>
<evidence type="ECO:0000256" key="8">
    <source>
        <dbReference type="ARBA" id="ARBA00022741"/>
    </source>
</evidence>
<dbReference type="InterPro" id="IPR005467">
    <property type="entry name" value="His_kinase_dom"/>
</dbReference>
<keyword evidence="6" id="KW-0808">Transferase</keyword>
<dbReference type="Gene3D" id="1.20.5.1930">
    <property type="match status" value="1"/>
</dbReference>
<evidence type="ECO:0000256" key="15">
    <source>
        <dbReference type="SAM" id="Phobius"/>
    </source>
</evidence>
<sequence>MGFVSNRRLTINIILLSIVPLIVVVSIVAGILFGQAKQLVSEQVELTRKNILAAKRQELVQYVEMAVKSIEPYYLDESLAPDLAKQIVAEKLNQLTYGSDGYIFVYTWEGDALVLPYQQERIGKNWWDVEDVKGKKLLQELIKAGRSGGGFVDYLWHKPSKKEPLPKLSYAVSLDKWQWMVGTGVYIDDIESQVNHIQNGFDQNIGKTSSALFGVVIIAVSVIAALGASLNLNVRRLANQQLSVLNQQIIDSQENERRRVSRELHDGVNQLLVAAKYRLDNVAQEKNEAKKELELDASKNAMEHAIVELRRISRDLRPPQLDDLGLVAGIEAYINELRERTQLELVFEHDIDGEEFLPEVETTLYRVVQEALHNVEKHANAQGVDVIMQREGRMLILTVSDDGVGIPAKLLKSGKRHQAIFEHMGLQNMRERIQAIGGTFTVTSEQGQGTEVRVSLNMEFV</sequence>
<feature type="transmembrane region" description="Helical" evidence="15">
    <location>
        <begin position="12"/>
        <end position="33"/>
    </location>
</feature>
<evidence type="ECO:0000256" key="1">
    <source>
        <dbReference type="ARBA" id="ARBA00000085"/>
    </source>
</evidence>
<dbReference type="Pfam" id="PF07730">
    <property type="entry name" value="HisKA_3"/>
    <property type="match status" value="1"/>
</dbReference>
<dbReference type="Gene3D" id="3.30.565.10">
    <property type="entry name" value="Histidine kinase-like ATPase, C-terminal domain"/>
    <property type="match status" value="1"/>
</dbReference>
<dbReference type="Gene3D" id="3.30.450.20">
    <property type="entry name" value="PAS domain"/>
    <property type="match status" value="1"/>
</dbReference>
<evidence type="ECO:0000256" key="7">
    <source>
        <dbReference type="ARBA" id="ARBA00022692"/>
    </source>
</evidence>
<evidence type="ECO:0000256" key="12">
    <source>
        <dbReference type="ARBA" id="ARBA00023012"/>
    </source>
</evidence>
<evidence type="ECO:0000256" key="14">
    <source>
        <dbReference type="SAM" id="Coils"/>
    </source>
</evidence>
<evidence type="ECO:0000256" key="11">
    <source>
        <dbReference type="ARBA" id="ARBA00022989"/>
    </source>
</evidence>
<dbReference type="SUPFAM" id="SSF55874">
    <property type="entry name" value="ATPase domain of HSP90 chaperone/DNA topoisomerase II/histidine kinase"/>
    <property type="match status" value="1"/>
</dbReference>
<dbReference type="GO" id="GO:0000155">
    <property type="term" value="F:phosphorelay sensor kinase activity"/>
    <property type="evidence" value="ECO:0007669"/>
    <property type="project" value="InterPro"/>
</dbReference>
<evidence type="ECO:0000256" key="4">
    <source>
        <dbReference type="ARBA" id="ARBA00022475"/>
    </source>
</evidence>
<dbReference type="InterPro" id="IPR033480">
    <property type="entry name" value="sCache_2"/>
</dbReference>
<dbReference type="PATRIC" id="fig|579748.3.peg.2512"/>
<evidence type="ECO:0000256" key="13">
    <source>
        <dbReference type="ARBA" id="ARBA00023136"/>
    </source>
</evidence>
<dbReference type="GO" id="GO:0005886">
    <property type="term" value="C:plasma membrane"/>
    <property type="evidence" value="ECO:0007669"/>
    <property type="project" value="UniProtKB-SubCell"/>
</dbReference>
<comment type="caution">
    <text evidence="17">The sequence shown here is derived from an EMBL/GenBank/DDBJ whole genome shotgun (WGS) entry which is preliminary data.</text>
</comment>
<keyword evidence="8" id="KW-0547">Nucleotide-binding</keyword>
<accession>A0A0F4NJ52</accession>
<gene>
    <name evidence="17" type="ORF">TW81_12165</name>
</gene>
<dbReference type="STRING" id="579748.TW81_12165"/>
<dbReference type="OrthoDB" id="9797605at2"/>
<keyword evidence="7 15" id="KW-0812">Transmembrane</keyword>
<dbReference type="SMART" id="SM00387">
    <property type="entry name" value="HATPase_c"/>
    <property type="match status" value="1"/>
</dbReference>
<keyword evidence="14" id="KW-0175">Coiled coil</keyword>
<organism evidence="17 18">
    <name type="scientific">Vibrio galatheae</name>
    <dbReference type="NCBI Taxonomy" id="579748"/>
    <lineage>
        <taxon>Bacteria</taxon>
        <taxon>Pseudomonadati</taxon>
        <taxon>Pseudomonadota</taxon>
        <taxon>Gammaproteobacteria</taxon>
        <taxon>Vibrionales</taxon>
        <taxon>Vibrionaceae</taxon>
        <taxon>Vibrio</taxon>
    </lineage>
</organism>
<dbReference type="EMBL" id="JXXV01000018">
    <property type="protein sequence ID" value="KJY82949.1"/>
    <property type="molecule type" value="Genomic_DNA"/>
</dbReference>
<evidence type="ECO:0000256" key="2">
    <source>
        <dbReference type="ARBA" id="ARBA00004651"/>
    </source>
</evidence>
<dbReference type="Pfam" id="PF17200">
    <property type="entry name" value="sCache_2"/>
    <property type="match status" value="1"/>
</dbReference>
<evidence type="ECO:0000256" key="5">
    <source>
        <dbReference type="ARBA" id="ARBA00022553"/>
    </source>
</evidence>
<keyword evidence="11 15" id="KW-1133">Transmembrane helix</keyword>
<comment type="subcellular location">
    <subcellularLocation>
        <location evidence="2">Cell membrane</location>
        <topology evidence="2">Multi-pass membrane protein</topology>
    </subcellularLocation>
</comment>
<feature type="coiled-coil region" evidence="14">
    <location>
        <begin position="272"/>
        <end position="299"/>
    </location>
</feature>
<dbReference type="Pfam" id="PF02518">
    <property type="entry name" value="HATPase_c"/>
    <property type="match status" value="1"/>
</dbReference>
<keyword evidence="10" id="KW-0067">ATP-binding</keyword>
<dbReference type="AlphaFoldDB" id="A0A0F4NJ52"/>
<dbReference type="RefSeq" id="WP_045955977.1">
    <property type="nucleotide sequence ID" value="NZ_JXXV01000018.1"/>
</dbReference>
<evidence type="ECO:0000256" key="3">
    <source>
        <dbReference type="ARBA" id="ARBA00012438"/>
    </source>
</evidence>
<dbReference type="PROSITE" id="PS50109">
    <property type="entry name" value="HIS_KIN"/>
    <property type="match status" value="1"/>
</dbReference>
<feature type="domain" description="Histidine kinase" evidence="16">
    <location>
        <begin position="259"/>
        <end position="460"/>
    </location>
</feature>
<evidence type="ECO:0000256" key="9">
    <source>
        <dbReference type="ARBA" id="ARBA00022777"/>
    </source>
</evidence>
<feature type="transmembrane region" description="Helical" evidence="15">
    <location>
        <begin position="211"/>
        <end position="232"/>
    </location>
</feature>
<keyword evidence="12" id="KW-0902">Two-component regulatory system</keyword>
<evidence type="ECO:0000259" key="16">
    <source>
        <dbReference type="PROSITE" id="PS50109"/>
    </source>
</evidence>
<evidence type="ECO:0000313" key="17">
    <source>
        <dbReference type="EMBL" id="KJY82949.1"/>
    </source>
</evidence>
<keyword evidence="13 15" id="KW-0472">Membrane</keyword>
<evidence type="ECO:0000313" key="18">
    <source>
        <dbReference type="Proteomes" id="UP000033673"/>
    </source>
</evidence>
<dbReference type="InterPro" id="IPR036890">
    <property type="entry name" value="HATPase_C_sf"/>
</dbReference>
<dbReference type="GO" id="GO:0005524">
    <property type="term" value="F:ATP binding"/>
    <property type="evidence" value="ECO:0007669"/>
    <property type="project" value="UniProtKB-KW"/>
</dbReference>
<keyword evidence="9 17" id="KW-0418">Kinase</keyword>
<comment type="catalytic activity">
    <reaction evidence="1">
        <text>ATP + protein L-histidine = ADP + protein N-phospho-L-histidine.</text>
        <dbReference type="EC" id="2.7.13.3"/>
    </reaction>
</comment>
<reference evidence="17 18" key="1">
    <citation type="journal article" date="2015" name="BMC Genomics">
        <title>Genome mining reveals unlocked bioactive potential of marine Gram-negative bacteria.</title>
        <authorList>
            <person name="Machado H."/>
            <person name="Sonnenschein E.C."/>
            <person name="Melchiorsen J."/>
            <person name="Gram L."/>
        </authorList>
    </citation>
    <scope>NUCLEOTIDE SEQUENCE [LARGE SCALE GENOMIC DNA]</scope>
    <source>
        <strain evidence="17 18">S2757</strain>
    </source>
</reference>
<protein>
    <recommendedName>
        <fullName evidence="3">histidine kinase</fullName>
        <ecNumber evidence="3">2.7.13.3</ecNumber>
    </recommendedName>
</protein>
<evidence type="ECO:0000256" key="6">
    <source>
        <dbReference type="ARBA" id="ARBA00022679"/>
    </source>
</evidence>
<dbReference type="SMART" id="SM01049">
    <property type="entry name" value="Cache_2"/>
    <property type="match status" value="1"/>
</dbReference>
<dbReference type="GO" id="GO:0046983">
    <property type="term" value="F:protein dimerization activity"/>
    <property type="evidence" value="ECO:0007669"/>
    <property type="project" value="InterPro"/>
</dbReference>